<dbReference type="GO" id="GO:0000122">
    <property type="term" value="P:negative regulation of transcription by RNA polymerase II"/>
    <property type="evidence" value="ECO:0007669"/>
    <property type="project" value="TreeGrafter"/>
</dbReference>
<dbReference type="AlphaFoldDB" id="A0A226EJ47"/>
<dbReference type="GO" id="GO:0035102">
    <property type="term" value="C:PRC1 complex"/>
    <property type="evidence" value="ECO:0007669"/>
    <property type="project" value="TreeGrafter"/>
</dbReference>
<evidence type="ECO:0000256" key="7">
    <source>
        <dbReference type="SAM" id="MobiDB-lite"/>
    </source>
</evidence>
<dbReference type="PANTHER" id="PTHR10825">
    <property type="entry name" value="RING FINGER DOMAIN-CONTAINING, POLYCOMB GROUP COMPONENT"/>
    <property type="match status" value="1"/>
</dbReference>
<feature type="region of interest" description="Disordered" evidence="7">
    <location>
        <begin position="1"/>
        <end position="33"/>
    </location>
</feature>
<feature type="domain" description="RING-type" evidence="8">
    <location>
        <begin position="47"/>
        <end position="86"/>
    </location>
</feature>
<evidence type="ECO:0000256" key="5">
    <source>
        <dbReference type="ARBA" id="ARBA00023242"/>
    </source>
</evidence>
<dbReference type="Gene3D" id="3.30.40.10">
    <property type="entry name" value="Zinc/RING finger domain, C3HC4 (zinc finger)"/>
    <property type="match status" value="1"/>
</dbReference>
<comment type="caution">
    <text evidence="9">The sequence shown here is derived from an EMBL/GenBank/DDBJ whole genome shotgun (WGS) entry which is preliminary data.</text>
</comment>
<proteinExistence type="predicted"/>
<keyword evidence="10" id="KW-1185">Reference proteome</keyword>
<feature type="compositionally biased region" description="Polar residues" evidence="7">
    <location>
        <begin position="1"/>
        <end position="12"/>
    </location>
</feature>
<dbReference type="SMART" id="SM00184">
    <property type="entry name" value="RING"/>
    <property type="match status" value="1"/>
</dbReference>
<evidence type="ECO:0000256" key="6">
    <source>
        <dbReference type="PROSITE-ProRule" id="PRU00175"/>
    </source>
</evidence>
<feature type="region of interest" description="Disordered" evidence="7">
    <location>
        <begin position="173"/>
        <end position="202"/>
    </location>
</feature>
<evidence type="ECO:0000256" key="4">
    <source>
        <dbReference type="ARBA" id="ARBA00022833"/>
    </source>
</evidence>
<evidence type="ECO:0000256" key="1">
    <source>
        <dbReference type="ARBA" id="ARBA00004123"/>
    </source>
</evidence>
<dbReference type="OMA" id="IECQHTF"/>
<keyword evidence="5" id="KW-0539">Nucleus</keyword>
<dbReference type="Proteomes" id="UP000198287">
    <property type="component" value="Unassembled WGS sequence"/>
</dbReference>
<dbReference type="STRING" id="158441.A0A226EJ47"/>
<evidence type="ECO:0000313" key="10">
    <source>
        <dbReference type="Proteomes" id="UP000198287"/>
    </source>
</evidence>
<reference evidence="9 10" key="1">
    <citation type="submission" date="2015-12" db="EMBL/GenBank/DDBJ databases">
        <title>The genome of Folsomia candida.</title>
        <authorList>
            <person name="Faddeeva A."/>
            <person name="Derks M.F."/>
            <person name="Anvar Y."/>
            <person name="Smit S."/>
            <person name="Van Straalen N."/>
            <person name="Roelofs D."/>
        </authorList>
    </citation>
    <scope>NUCLEOTIDE SEQUENCE [LARGE SCALE GENOMIC DNA]</scope>
    <source>
        <strain evidence="9 10">VU population</strain>
        <tissue evidence="9">Whole body</tissue>
    </source>
</reference>
<dbReference type="EMBL" id="LNIX01000003">
    <property type="protein sequence ID" value="OXA57743.1"/>
    <property type="molecule type" value="Genomic_DNA"/>
</dbReference>
<evidence type="ECO:0000256" key="2">
    <source>
        <dbReference type="ARBA" id="ARBA00022723"/>
    </source>
</evidence>
<dbReference type="InterPro" id="IPR001841">
    <property type="entry name" value="Znf_RING"/>
</dbReference>
<dbReference type="GO" id="GO:0008270">
    <property type="term" value="F:zinc ion binding"/>
    <property type="evidence" value="ECO:0007669"/>
    <property type="project" value="UniProtKB-KW"/>
</dbReference>
<keyword evidence="3 6" id="KW-0863">Zinc-finger</keyword>
<organism evidence="9 10">
    <name type="scientific">Folsomia candida</name>
    <name type="common">Springtail</name>
    <dbReference type="NCBI Taxonomy" id="158441"/>
    <lineage>
        <taxon>Eukaryota</taxon>
        <taxon>Metazoa</taxon>
        <taxon>Ecdysozoa</taxon>
        <taxon>Arthropoda</taxon>
        <taxon>Hexapoda</taxon>
        <taxon>Collembola</taxon>
        <taxon>Entomobryomorpha</taxon>
        <taxon>Isotomoidea</taxon>
        <taxon>Isotomidae</taxon>
        <taxon>Proisotominae</taxon>
        <taxon>Folsomia</taxon>
    </lineage>
</organism>
<dbReference type="PROSITE" id="PS50089">
    <property type="entry name" value="ZF_RING_2"/>
    <property type="match status" value="1"/>
</dbReference>
<evidence type="ECO:0000256" key="3">
    <source>
        <dbReference type="ARBA" id="ARBA00022771"/>
    </source>
</evidence>
<accession>A0A226EJ47</accession>
<name>A0A226EJ47_FOLCA</name>
<dbReference type="Pfam" id="PF13923">
    <property type="entry name" value="zf-C3HC4_2"/>
    <property type="match status" value="1"/>
</dbReference>
<protein>
    <submittedName>
        <fullName evidence="9">Polycomb group RING finger protein 2</fullName>
    </submittedName>
</protein>
<keyword evidence="2" id="KW-0479">Metal-binding</keyword>
<dbReference type="OrthoDB" id="1305878at2759"/>
<comment type="subcellular location">
    <subcellularLocation>
        <location evidence="1">Nucleus</location>
    </subcellularLocation>
</comment>
<keyword evidence="4" id="KW-0862">Zinc</keyword>
<sequence>MAADQPSQKQGKTTATAATSPNNATKKPKERVPVKEELTQINQYLMCSLCSGYLIDATSIIECQHTFCKSCILKYLETNGYCPICDIELNTVKPHLSLRSDVIVQRLVYKLVPGLLLSELRRRREYAESKDVVKAAESVSDTMALEVDAASDLSTILSLDDVVSLSIEYYRGTDAKDEPKPQPVQQKQDKLNHPPGTNIHHPIEDVNCSKDSPNDVSKIDFRYFHHEIISESIPSKNIPSF</sequence>
<dbReference type="FunFam" id="3.30.40.10:FF:000122">
    <property type="entry name" value="polycomb group RING finger protein 1"/>
    <property type="match status" value="1"/>
</dbReference>
<dbReference type="GO" id="GO:1990841">
    <property type="term" value="F:promoter-specific chromatin binding"/>
    <property type="evidence" value="ECO:0007669"/>
    <property type="project" value="TreeGrafter"/>
</dbReference>
<dbReference type="InterPro" id="IPR013083">
    <property type="entry name" value="Znf_RING/FYVE/PHD"/>
</dbReference>
<gene>
    <name evidence="9" type="ORF">Fcan01_07794</name>
</gene>
<dbReference type="PANTHER" id="PTHR10825:SF29">
    <property type="entry name" value="POLYCOMB GROUP RING FINGER PROTEIN 1"/>
    <property type="match status" value="1"/>
</dbReference>
<dbReference type="SUPFAM" id="SSF57850">
    <property type="entry name" value="RING/U-box"/>
    <property type="match status" value="1"/>
</dbReference>
<dbReference type="PROSITE" id="PS00518">
    <property type="entry name" value="ZF_RING_1"/>
    <property type="match status" value="1"/>
</dbReference>
<dbReference type="InterPro" id="IPR017907">
    <property type="entry name" value="Znf_RING_CS"/>
</dbReference>
<evidence type="ECO:0000259" key="8">
    <source>
        <dbReference type="PROSITE" id="PS50089"/>
    </source>
</evidence>
<evidence type="ECO:0000313" key="9">
    <source>
        <dbReference type="EMBL" id="OXA57743.1"/>
    </source>
</evidence>